<accession>A0AC61MSE0</accession>
<evidence type="ECO:0000313" key="1">
    <source>
        <dbReference type="EMBL" id="QQK07515.1"/>
    </source>
</evidence>
<protein>
    <submittedName>
        <fullName evidence="1">Replication-associated recombination protein A</fullName>
    </submittedName>
</protein>
<gene>
    <name evidence="1" type="ORF">JFY71_09470</name>
</gene>
<dbReference type="EMBL" id="CP066744">
    <property type="protein sequence ID" value="QQK07515.1"/>
    <property type="molecule type" value="Genomic_DNA"/>
</dbReference>
<reference evidence="1 2" key="1">
    <citation type="journal article" date="2022" name="Int. J. Syst. Evol. Microbiol.">
        <title>Miniphocaeibacter halophilus sp. nov., an ammonium-tolerant acetate-producing bacterium isolated from a biogas system.</title>
        <authorList>
            <person name="Schnurer A."/>
            <person name="Singh A."/>
            <person name="Bi S."/>
            <person name="Qiao W."/>
            <person name="Westerholm M."/>
        </authorList>
    </citation>
    <scope>NUCLEOTIDE SEQUENCE [LARGE SCALE GENOMIC DNA]</scope>
    <source>
        <strain evidence="1 2">AMB_01</strain>
    </source>
</reference>
<evidence type="ECO:0000313" key="2">
    <source>
        <dbReference type="Proteomes" id="UP000595814"/>
    </source>
</evidence>
<name>A0AC61MSE0_9FIRM</name>
<sequence length="437" mass="49392">MDLFEYSRKKSINKNAPLADRIRPKKLEDFYGQKHIIYKNSPLDRLIKSDRIGSLIIYGPPGVGKTTLAMIISNTTNRIFEKLSAVTSGVKDIKEVVKNAESNLSFYNKGTILFIDEIHRFNKSQQDALLPHVENGLITLIGATTENPYFEVNKALLSRCKIIELKNISDDDIVKALKRALILENGLKKYNVKIAEETLYFISKLSHGDVRAALNGLEVAVLSTEPIEGVILIDKKIVEESFLNTTNLYDKDSDYHYNTISAFIKSMRGSDPDAAILYLAKMIKSGEDPKFIARRMVIFASEDIGNADPNALQVANNVFRAVEIIGLPEAQLNLAQGVLYLATAPKSNRSYLAIKKAMDDIDGNTNLEIPNYLKDAHYKGAEKFGIGKGYKYPHDYENAYVEQRYFPNNFNEKKYYIPSDIGYEANIKEYMKKLKEK</sequence>
<keyword evidence="2" id="KW-1185">Reference proteome</keyword>
<proteinExistence type="predicted"/>
<organism evidence="1 2">
    <name type="scientific">Miniphocaeibacter halophilus</name>
    <dbReference type="NCBI Taxonomy" id="2931922"/>
    <lineage>
        <taxon>Bacteria</taxon>
        <taxon>Bacillati</taxon>
        <taxon>Bacillota</taxon>
        <taxon>Tissierellia</taxon>
        <taxon>Tissierellales</taxon>
        <taxon>Peptoniphilaceae</taxon>
        <taxon>Miniphocaeibacter</taxon>
    </lineage>
</organism>
<dbReference type="Proteomes" id="UP000595814">
    <property type="component" value="Chromosome"/>
</dbReference>